<keyword evidence="2" id="KW-0812">Transmembrane</keyword>
<feature type="transmembrane region" description="Helical" evidence="2">
    <location>
        <begin position="751"/>
        <end position="768"/>
    </location>
</feature>
<name>A0AAD8FET1_BIOPF</name>
<evidence type="ECO:0000313" key="3">
    <source>
        <dbReference type="EMBL" id="KAK0060544.1"/>
    </source>
</evidence>
<feature type="transmembrane region" description="Helical" evidence="2">
    <location>
        <begin position="722"/>
        <end position="745"/>
    </location>
</feature>
<keyword evidence="2" id="KW-1133">Transmembrane helix</keyword>
<evidence type="ECO:0000256" key="1">
    <source>
        <dbReference type="SAM" id="MobiDB-lite"/>
    </source>
</evidence>
<evidence type="ECO:0000256" key="2">
    <source>
        <dbReference type="SAM" id="Phobius"/>
    </source>
</evidence>
<sequence>MLWLDGIRNEGDAVDYKVQPSQCWASVTSRLTVEKLCFGELAVAIEESENVPLEQGRNSEKVKQVGDKYEDEIKLTDYISQPVDQVDTSPTIRYELFCSDVADTDERQDSNDDDRPVCKNVESIDDLRSELTEVVHIENNKDANEGDRETSQNIVGIDHLSQDVTIPPRALSSHSLEHHQDLSVYLSVSKTDSKKKSTTNLHLEMNILADSLNVHMKVDGVEQDASLAPADQHLALDLSYSRSVGDVAHQHQADEIEASQRGMLQSSNELDQSLVELSEEGMLLEPKQKEQIGLDCIKLKLPVQEDKSSSGQEGKLVLWSGLVNSGFQAETGDDEAQQMSISHPGKLWLAEDFPSEAYNYDSDLPEIKIDDGNSDVGDTNEDIRDFQSTENAAEEIDSLINSEAKGDDVAGDEVDTNEDIRPVFENMAAFDHLSSEANEKSLSKSSSHLDSSVHLSDINLHLNVCKESVKIGLALTSLPDTVEEHATFLMKTAVSDVKYHGVQNALDLVVLEGDLNSPVKHLYADELYTGIDSDDSSSTSIGGNQMTVQKAKSDVSSELKRVISDDESSESSLLNESSRHLDNHSDMLVTQYEVVSAKVHQNYEQENLDLSVQLNPSHRKYKKAGSVKLDERISVNSGARNNKTVTRSTHLDISGLTLQADIIVQKTLADSSWSELGELSPSQDGNHDSIMVSTSGAHCIVTNESEESVTLTGNHHSDLSDVAFCAFTCADTVFWVCLLITIILFEMCKCYWVFVIPGCVFLFSLLVSENSKPND</sequence>
<feature type="region of interest" description="Disordered" evidence="1">
    <location>
        <begin position="534"/>
        <end position="553"/>
    </location>
</feature>
<dbReference type="Proteomes" id="UP001233172">
    <property type="component" value="Unassembled WGS sequence"/>
</dbReference>
<dbReference type="AlphaFoldDB" id="A0AAD8FET1"/>
<protein>
    <submittedName>
        <fullName evidence="3">Uncharacterized protein</fullName>
    </submittedName>
</protein>
<keyword evidence="2" id="KW-0472">Membrane</keyword>
<organism evidence="3 4">
    <name type="scientific">Biomphalaria pfeifferi</name>
    <name type="common">Bloodfluke planorb</name>
    <name type="synonym">Freshwater snail</name>
    <dbReference type="NCBI Taxonomy" id="112525"/>
    <lineage>
        <taxon>Eukaryota</taxon>
        <taxon>Metazoa</taxon>
        <taxon>Spiralia</taxon>
        <taxon>Lophotrochozoa</taxon>
        <taxon>Mollusca</taxon>
        <taxon>Gastropoda</taxon>
        <taxon>Heterobranchia</taxon>
        <taxon>Euthyneura</taxon>
        <taxon>Panpulmonata</taxon>
        <taxon>Hygrophila</taxon>
        <taxon>Lymnaeoidea</taxon>
        <taxon>Planorbidae</taxon>
        <taxon>Biomphalaria</taxon>
    </lineage>
</organism>
<reference evidence="3" key="1">
    <citation type="journal article" date="2023" name="PLoS Negl. Trop. Dis.">
        <title>A genome sequence for Biomphalaria pfeifferi, the major vector snail for the human-infecting parasite Schistosoma mansoni.</title>
        <authorList>
            <person name="Bu L."/>
            <person name="Lu L."/>
            <person name="Laidemitt M.R."/>
            <person name="Zhang S.M."/>
            <person name="Mutuku M."/>
            <person name="Mkoji G."/>
            <person name="Steinauer M."/>
            <person name="Loker E.S."/>
        </authorList>
    </citation>
    <scope>NUCLEOTIDE SEQUENCE</scope>
    <source>
        <strain evidence="3">KasaAsao</strain>
    </source>
</reference>
<evidence type="ECO:0000313" key="4">
    <source>
        <dbReference type="Proteomes" id="UP001233172"/>
    </source>
</evidence>
<accession>A0AAD8FET1</accession>
<comment type="caution">
    <text evidence="3">The sequence shown here is derived from an EMBL/GenBank/DDBJ whole genome shotgun (WGS) entry which is preliminary data.</text>
</comment>
<dbReference type="EMBL" id="JASAOG010000035">
    <property type="protein sequence ID" value="KAK0060544.1"/>
    <property type="molecule type" value="Genomic_DNA"/>
</dbReference>
<gene>
    <name evidence="3" type="ORF">Bpfe_010057</name>
</gene>
<reference evidence="3" key="2">
    <citation type="submission" date="2023-04" db="EMBL/GenBank/DDBJ databases">
        <authorList>
            <person name="Bu L."/>
            <person name="Lu L."/>
            <person name="Laidemitt M.R."/>
            <person name="Zhang S.M."/>
            <person name="Mutuku M."/>
            <person name="Mkoji G."/>
            <person name="Steinauer M."/>
            <person name="Loker E.S."/>
        </authorList>
    </citation>
    <scope>NUCLEOTIDE SEQUENCE</scope>
    <source>
        <strain evidence="3">KasaAsao</strain>
        <tissue evidence="3">Whole Snail</tissue>
    </source>
</reference>
<proteinExistence type="predicted"/>
<keyword evidence="4" id="KW-1185">Reference proteome</keyword>